<dbReference type="PANTHER" id="PTHR12809:SF2">
    <property type="entry name" value="MEDIATOR OF RNA POLYMERASE II TRANSCRIPTION SUBUNIT 14"/>
    <property type="match status" value="1"/>
</dbReference>
<protein>
    <submittedName>
        <fullName evidence="1">Uncharacterized protein</fullName>
    </submittedName>
</protein>
<reference evidence="1" key="1">
    <citation type="submission" date="2023-07" db="EMBL/GenBank/DDBJ databases">
        <authorList>
            <consortium name="CYATHOMIX"/>
        </authorList>
    </citation>
    <scope>NUCLEOTIDE SEQUENCE</scope>
    <source>
        <strain evidence="1">N/A</strain>
    </source>
</reference>
<dbReference type="GO" id="GO:0003712">
    <property type="term" value="F:transcription coregulator activity"/>
    <property type="evidence" value="ECO:0007669"/>
    <property type="project" value="InterPro"/>
</dbReference>
<keyword evidence="2" id="KW-1185">Reference proteome</keyword>
<dbReference type="EMBL" id="CATQJL010000316">
    <property type="protein sequence ID" value="CAJ0606212.1"/>
    <property type="molecule type" value="Genomic_DNA"/>
</dbReference>
<evidence type="ECO:0000313" key="2">
    <source>
        <dbReference type="Proteomes" id="UP001176961"/>
    </source>
</evidence>
<dbReference type="GO" id="GO:0070847">
    <property type="term" value="C:core mediator complex"/>
    <property type="evidence" value="ECO:0007669"/>
    <property type="project" value="TreeGrafter"/>
</dbReference>
<gene>
    <name evidence="1" type="ORF">CYNAS_LOCUS18195</name>
</gene>
<name>A0AA36H925_CYLNA</name>
<proteinExistence type="predicted"/>
<dbReference type="GO" id="GO:0016592">
    <property type="term" value="C:mediator complex"/>
    <property type="evidence" value="ECO:0007669"/>
    <property type="project" value="InterPro"/>
</dbReference>
<dbReference type="Proteomes" id="UP001176961">
    <property type="component" value="Unassembled WGS sequence"/>
</dbReference>
<comment type="caution">
    <text evidence="1">The sequence shown here is derived from an EMBL/GenBank/DDBJ whole genome shotgun (WGS) entry which is preliminary data.</text>
</comment>
<evidence type="ECO:0000313" key="1">
    <source>
        <dbReference type="EMBL" id="CAJ0606212.1"/>
    </source>
</evidence>
<organism evidence="1 2">
    <name type="scientific">Cylicocyclus nassatus</name>
    <name type="common">Nematode worm</name>
    <dbReference type="NCBI Taxonomy" id="53992"/>
    <lineage>
        <taxon>Eukaryota</taxon>
        <taxon>Metazoa</taxon>
        <taxon>Ecdysozoa</taxon>
        <taxon>Nematoda</taxon>
        <taxon>Chromadorea</taxon>
        <taxon>Rhabditida</taxon>
        <taxon>Rhabditina</taxon>
        <taxon>Rhabditomorpha</taxon>
        <taxon>Strongyloidea</taxon>
        <taxon>Strongylidae</taxon>
        <taxon>Cylicocyclus</taxon>
    </lineage>
</organism>
<dbReference type="InterPro" id="IPR013947">
    <property type="entry name" value="Mediator_Med14"/>
</dbReference>
<dbReference type="AlphaFoldDB" id="A0AA36H925"/>
<dbReference type="PANTHER" id="PTHR12809">
    <property type="entry name" value="MEDIATOR COMPLEX SUBUNIT"/>
    <property type="match status" value="1"/>
</dbReference>
<dbReference type="GO" id="GO:0006357">
    <property type="term" value="P:regulation of transcription by RNA polymerase II"/>
    <property type="evidence" value="ECO:0007669"/>
    <property type="project" value="InterPro"/>
</dbReference>
<accession>A0AA36H925</accession>
<sequence>MIQERFTLKPKISSVNEANFAALNQVLQYRTSKLLRRCFLVIEDIVVKNGKLILTIPEEFEVHLTVLGERKSIQWTLLNINMFVKRSLWSQTRAFFAAVYATQVLQSRTDIAKNIALRVKTLYQRCGIIRLHRILDNKTIEQGAFRMIVFCRKQ</sequence>